<feature type="region of interest" description="Disordered" evidence="2">
    <location>
        <begin position="943"/>
        <end position="1059"/>
    </location>
</feature>
<evidence type="ECO:0000256" key="2">
    <source>
        <dbReference type="SAM" id="MobiDB-lite"/>
    </source>
</evidence>
<feature type="compositionally biased region" description="Polar residues" evidence="2">
    <location>
        <begin position="37"/>
        <end position="48"/>
    </location>
</feature>
<dbReference type="GO" id="GO:0003723">
    <property type="term" value="F:RNA binding"/>
    <property type="evidence" value="ECO:0007669"/>
    <property type="project" value="UniProtKB-UniRule"/>
</dbReference>
<feature type="region of interest" description="Disordered" evidence="2">
    <location>
        <begin position="23"/>
        <end position="97"/>
    </location>
</feature>
<feature type="region of interest" description="Disordered" evidence="2">
    <location>
        <begin position="626"/>
        <end position="653"/>
    </location>
</feature>
<evidence type="ECO:0000259" key="3">
    <source>
        <dbReference type="PROSITE" id="PS50102"/>
    </source>
</evidence>
<accession>A0A067MYF3</accession>
<dbReference type="InterPro" id="IPR000504">
    <property type="entry name" value="RRM_dom"/>
</dbReference>
<dbReference type="InParanoid" id="A0A067MYF3"/>
<dbReference type="STRING" id="930990.A0A067MYF3"/>
<dbReference type="OrthoDB" id="410044at2759"/>
<feature type="region of interest" description="Disordered" evidence="2">
    <location>
        <begin position="366"/>
        <end position="420"/>
    </location>
</feature>
<feature type="compositionally biased region" description="Polar residues" evidence="2">
    <location>
        <begin position="747"/>
        <end position="756"/>
    </location>
</feature>
<gene>
    <name evidence="4" type="ORF">BOTBODRAFT_142458</name>
</gene>
<feature type="compositionally biased region" description="Basic residues" evidence="2">
    <location>
        <begin position="976"/>
        <end position="993"/>
    </location>
</feature>
<feature type="compositionally biased region" description="Pro residues" evidence="2">
    <location>
        <begin position="955"/>
        <end position="968"/>
    </location>
</feature>
<feature type="domain" description="RRM" evidence="3">
    <location>
        <begin position="101"/>
        <end position="183"/>
    </location>
</feature>
<dbReference type="SMART" id="SM00360">
    <property type="entry name" value="RRM"/>
    <property type="match status" value="2"/>
</dbReference>
<evidence type="ECO:0000313" key="5">
    <source>
        <dbReference type="Proteomes" id="UP000027195"/>
    </source>
</evidence>
<dbReference type="CDD" id="cd00590">
    <property type="entry name" value="RRM_SF"/>
    <property type="match status" value="1"/>
</dbReference>
<dbReference type="SUPFAM" id="SSF54928">
    <property type="entry name" value="RNA-binding domain, RBD"/>
    <property type="match status" value="2"/>
</dbReference>
<feature type="region of interest" description="Disordered" evidence="2">
    <location>
        <begin position="295"/>
        <end position="318"/>
    </location>
</feature>
<dbReference type="PROSITE" id="PS50102">
    <property type="entry name" value="RRM"/>
    <property type="match status" value="2"/>
</dbReference>
<name>A0A067MYF3_BOTB1</name>
<sequence length="1084" mass="117910">MPRPAPPSVRRWGSRYDLIEYAASSAASDRDDDEGTRASTPSDNSTQAGDEEHLGEASDASVALSERVNPPSAGGHANGGDVEKCEKSDGKPSTQRMPHNASIFVASLPSHVPDPQLHSLINAHFGNHGVVRHIKLLHDNKSSDGAMCAFVQMETADQAQEVIRMCHNSHLSGRAIRCELAKAFRTLLVSFVPSRSGNMPQWARMRRRPGSRSVSYRFIQVTFDEEALDPKDVGEGQEQFHNADGDPLNGLGILFSLSGGDTGDDGVIRDIASSLGPLESFERFQVPPFPEMPAQIFAPHPPSRSSETAQSPEALGRDGGKVYGVTWEIKWEHRNDAVSALNALSNFPNLIVTWAHSHSPSAPSNLPFHPARHHNYNPRRPFASRQPNPHSEVGRLTSQSAPYARADNRYPGRDSRSVLARPREPEIVDASHTHLPSHDDFPPLPGAKSISPTLGWIEKGDAHYNAKGGKKPIIDAWKDITNDDWTITDNDTVQPVHNIEDELIDISVPALSPSFTLHTPSTLAPLTPSPVMGRGAGFRNPRFGPVNKRALFVGALSLDDESGWNAERLRTIFEAYGEVTGVQYIIPHSKKPFAFVDFKDEKDAAAAMHSENEKVYDGRPIRVKFRQPSNRGQRHVRKRSTDRGLGLEGLDTPELDAVEASRISTGSGPQDDDTLITLGLIPECKTTAAPEADEALTKKSEDEDDVQRPGSANAGRSASWLSPPRAPRLRAHSESQAQRPKFGDLSINYNSHSSIESPDRHSKAQPGSDSPCQPSVAYQPPTASGPGPAVFGNIMNGVPAHPQFYPSSVLSLIATGALQPYIHYYSYPSLHTSPDGTAHPPFDPYHGQQPPLKPTGFIQADYGMLIPVYHQEALDRYMTSSDKSTRPQGWTEAPPTPAVWQPAVSALPQLQQTVVHDWATVPPPPGPYPMMYRSLTPAPPTFLPPSGPYHHAAPYPNPSFPQHAPPRPIANSNNHHGPKPHPHARGNQNHHTHSNAGHGSDTSRAQNNNGRRFSKPPASVDSGVAAPGHGGPAPYANQPPPYTSEVPRPYRASDGSYQNQSRVFPAQLMAPPMNAWASSSFEGV</sequence>
<dbReference type="AlphaFoldDB" id="A0A067MYF3"/>
<feature type="compositionally biased region" description="Basic and acidic residues" evidence="2">
    <location>
        <begin position="81"/>
        <end position="90"/>
    </location>
</feature>
<feature type="compositionally biased region" description="Basic and acidic residues" evidence="2">
    <location>
        <begin position="406"/>
        <end position="420"/>
    </location>
</feature>
<reference evidence="5" key="1">
    <citation type="journal article" date="2014" name="Proc. Natl. Acad. Sci. U.S.A.">
        <title>Extensive sampling of basidiomycete genomes demonstrates inadequacy of the white-rot/brown-rot paradigm for wood decay fungi.</title>
        <authorList>
            <person name="Riley R."/>
            <person name="Salamov A.A."/>
            <person name="Brown D.W."/>
            <person name="Nagy L.G."/>
            <person name="Floudas D."/>
            <person name="Held B.W."/>
            <person name="Levasseur A."/>
            <person name="Lombard V."/>
            <person name="Morin E."/>
            <person name="Otillar R."/>
            <person name="Lindquist E.A."/>
            <person name="Sun H."/>
            <person name="LaButti K.M."/>
            <person name="Schmutz J."/>
            <person name="Jabbour D."/>
            <person name="Luo H."/>
            <person name="Baker S.E."/>
            <person name="Pisabarro A.G."/>
            <person name="Walton J.D."/>
            <person name="Blanchette R.A."/>
            <person name="Henrissat B."/>
            <person name="Martin F."/>
            <person name="Cullen D."/>
            <person name="Hibbett D.S."/>
            <person name="Grigoriev I.V."/>
        </authorList>
    </citation>
    <scope>NUCLEOTIDE SEQUENCE [LARGE SCALE GENOMIC DNA]</scope>
    <source>
        <strain evidence="5">FD-172 SS1</strain>
    </source>
</reference>
<feature type="domain" description="RRM" evidence="3">
    <location>
        <begin position="549"/>
        <end position="628"/>
    </location>
</feature>
<dbReference type="HOGENOM" id="CLU_009048_0_0_1"/>
<organism evidence="4 5">
    <name type="scientific">Botryobasidium botryosum (strain FD-172 SS1)</name>
    <dbReference type="NCBI Taxonomy" id="930990"/>
    <lineage>
        <taxon>Eukaryota</taxon>
        <taxon>Fungi</taxon>
        <taxon>Dikarya</taxon>
        <taxon>Basidiomycota</taxon>
        <taxon>Agaricomycotina</taxon>
        <taxon>Agaricomycetes</taxon>
        <taxon>Cantharellales</taxon>
        <taxon>Botryobasidiaceae</taxon>
        <taxon>Botryobasidium</taxon>
    </lineage>
</organism>
<feature type="region of interest" description="Disordered" evidence="2">
    <location>
        <begin position="686"/>
        <end position="784"/>
    </location>
</feature>
<proteinExistence type="predicted"/>
<dbReference type="Proteomes" id="UP000027195">
    <property type="component" value="Unassembled WGS sequence"/>
</dbReference>
<dbReference type="InterPro" id="IPR050441">
    <property type="entry name" value="RBM"/>
</dbReference>
<dbReference type="InterPro" id="IPR035979">
    <property type="entry name" value="RBD_domain_sf"/>
</dbReference>
<dbReference type="PANTHER" id="PTHR48034">
    <property type="entry name" value="TRANSFORMER-2 SEX-DETERMINING PROTEIN-RELATED"/>
    <property type="match status" value="1"/>
</dbReference>
<dbReference type="Gene3D" id="3.30.70.330">
    <property type="match status" value="2"/>
</dbReference>
<feature type="compositionally biased region" description="Polar residues" evidence="2">
    <location>
        <begin position="994"/>
        <end position="1011"/>
    </location>
</feature>
<dbReference type="InterPro" id="IPR012677">
    <property type="entry name" value="Nucleotide-bd_a/b_plait_sf"/>
</dbReference>
<keyword evidence="5" id="KW-1185">Reference proteome</keyword>
<keyword evidence="1" id="KW-0694">RNA-binding</keyword>
<evidence type="ECO:0000313" key="4">
    <source>
        <dbReference type="EMBL" id="KDQ19725.1"/>
    </source>
</evidence>
<protein>
    <recommendedName>
        <fullName evidence="3">RRM domain-containing protein</fullName>
    </recommendedName>
</protein>
<dbReference type="EMBL" id="KL198018">
    <property type="protein sequence ID" value="KDQ19725.1"/>
    <property type="molecule type" value="Genomic_DNA"/>
</dbReference>
<dbReference type="Pfam" id="PF00076">
    <property type="entry name" value="RRM_1"/>
    <property type="match status" value="2"/>
</dbReference>
<evidence type="ECO:0000256" key="1">
    <source>
        <dbReference type="PROSITE-ProRule" id="PRU00176"/>
    </source>
</evidence>